<dbReference type="PROSITE" id="PS50157">
    <property type="entry name" value="ZINC_FINGER_C2H2_2"/>
    <property type="match status" value="1"/>
</dbReference>
<evidence type="ECO:0000256" key="3">
    <source>
        <dbReference type="ARBA" id="ARBA00022833"/>
    </source>
</evidence>
<reference evidence="7" key="1">
    <citation type="submission" date="2022-11" db="UniProtKB">
        <authorList>
            <consortium name="WormBaseParasite"/>
        </authorList>
    </citation>
    <scope>IDENTIFICATION</scope>
</reference>
<sequence length="78" mass="9058">MPKNPTGTSTGPLKLHMLSHHSEIENREHKLIDHQLAHTDERPLECTICGHRSSQAGTLKRHLRNHTGEKHWHLRKIH</sequence>
<dbReference type="InterPro" id="IPR013087">
    <property type="entry name" value="Znf_C2H2_type"/>
</dbReference>
<dbReference type="Proteomes" id="UP000887572">
    <property type="component" value="Unplaced"/>
</dbReference>
<keyword evidence="2 4" id="KW-0863">Zinc-finger</keyword>
<feature type="domain" description="C2H2-type" evidence="5">
    <location>
        <begin position="44"/>
        <end position="71"/>
    </location>
</feature>
<evidence type="ECO:0000256" key="4">
    <source>
        <dbReference type="PROSITE-ProRule" id="PRU00042"/>
    </source>
</evidence>
<protein>
    <submittedName>
        <fullName evidence="7">C2H2-type domain-containing protein</fullName>
    </submittedName>
</protein>
<proteinExistence type="predicted"/>
<keyword evidence="3" id="KW-0862">Zinc</keyword>
<dbReference type="WBParaSite" id="Gr19_v10_g9413.t1">
    <property type="protein sequence ID" value="Gr19_v10_g9413.t1"/>
    <property type="gene ID" value="Gr19_v10_g9413"/>
</dbReference>
<evidence type="ECO:0000256" key="2">
    <source>
        <dbReference type="ARBA" id="ARBA00022771"/>
    </source>
</evidence>
<dbReference type="Gene3D" id="3.30.160.60">
    <property type="entry name" value="Classic Zinc Finger"/>
    <property type="match status" value="1"/>
</dbReference>
<keyword evidence="1" id="KW-0479">Metal-binding</keyword>
<dbReference type="GO" id="GO:0008270">
    <property type="term" value="F:zinc ion binding"/>
    <property type="evidence" value="ECO:0007669"/>
    <property type="project" value="UniProtKB-KW"/>
</dbReference>
<evidence type="ECO:0000259" key="5">
    <source>
        <dbReference type="PROSITE" id="PS50157"/>
    </source>
</evidence>
<name>A0A914IFF4_GLORO</name>
<evidence type="ECO:0000313" key="6">
    <source>
        <dbReference type="Proteomes" id="UP000887572"/>
    </source>
</evidence>
<organism evidence="6 7">
    <name type="scientific">Globodera rostochiensis</name>
    <name type="common">Golden nematode worm</name>
    <name type="synonym">Heterodera rostochiensis</name>
    <dbReference type="NCBI Taxonomy" id="31243"/>
    <lineage>
        <taxon>Eukaryota</taxon>
        <taxon>Metazoa</taxon>
        <taxon>Ecdysozoa</taxon>
        <taxon>Nematoda</taxon>
        <taxon>Chromadorea</taxon>
        <taxon>Rhabditida</taxon>
        <taxon>Tylenchina</taxon>
        <taxon>Tylenchomorpha</taxon>
        <taxon>Tylenchoidea</taxon>
        <taxon>Heteroderidae</taxon>
        <taxon>Heteroderinae</taxon>
        <taxon>Globodera</taxon>
    </lineage>
</organism>
<accession>A0A914IFF4</accession>
<evidence type="ECO:0000256" key="1">
    <source>
        <dbReference type="ARBA" id="ARBA00022723"/>
    </source>
</evidence>
<dbReference type="InterPro" id="IPR036236">
    <property type="entry name" value="Znf_C2H2_sf"/>
</dbReference>
<dbReference type="FunFam" id="3.30.160.60:FF:002343">
    <property type="entry name" value="Zinc finger protein 33A"/>
    <property type="match status" value="1"/>
</dbReference>
<evidence type="ECO:0000313" key="7">
    <source>
        <dbReference type="WBParaSite" id="Gr19_v10_g9413.t1"/>
    </source>
</evidence>
<dbReference type="AlphaFoldDB" id="A0A914IFF4"/>
<dbReference type="SUPFAM" id="SSF57667">
    <property type="entry name" value="beta-beta-alpha zinc fingers"/>
    <property type="match status" value="1"/>
</dbReference>
<keyword evidence="6" id="KW-1185">Reference proteome</keyword>